<dbReference type="InterPro" id="IPR004089">
    <property type="entry name" value="MCPsignal_dom"/>
</dbReference>
<evidence type="ECO:0000256" key="2">
    <source>
        <dbReference type="ARBA" id="ARBA00022475"/>
    </source>
</evidence>
<protein>
    <submittedName>
        <fullName evidence="11">Methyl-accepting chemotaxis protein</fullName>
    </submittedName>
</protein>
<dbReference type="PANTHER" id="PTHR32089:SF112">
    <property type="entry name" value="LYSOZYME-LIKE PROTEIN-RELATED"/>
    <property type="match status" value="1"/>
</dbReference>
<proteinExistence type="inferred from homology"/>
<evidence type="ECO:0000256" key="4">
    <source>
        <dbReference type="ARBA" id="ARBA00023224"/>
    </source>
</evidence>
<evidence type="ECO:0000259" key="10">
    <source>
        <dbReference type="PROSITE" id="PS50885"/>
    </source>
</evidence>
<sequence length="571" mass="62098">MRLKFRSVAGKLVTAFALLSIVWAALCAASFRSAWTTQTTYSSLLHEQAASLAKAKEIQYDVEVQNNALVAYMNSVRGGAIGDIVSSKRLNDANASIERLLIEAGELTADATDQALLPQISELNKRFKEKALETIKAMETNLSKATVMMKMEIAPISNQIIAKTNEIVSRQQATMSAREKKTEEQVDRTLLSIGISGAFVLLAAIIGSYAYARRLSRPIAAMARITEQIAAGNLTTEGAVHRSEDEIGRLSVHFRTMSDNLRELIAQIAGTSADIGMSVRQWRTHAEETKLASQQIAYAMEEVQDAVSSQTNQVQMAEQSARTVAGGVEGITGYTREASNQAEALRLTAIEGSREMDATIEQMRIIGNSIKSLQSTVRRSGGHSERIGEMVDVIAAVAKQTQILALNASIEASRAGIQGKGFAVIADEVRSLSQRTTESAADIRTFAESIVGDAREASGAAELCHREAERGIEAVGNAKTTFEGIRHSFDELSEQLLRISSAAEQIDRMTDRVMEAIASILGMAQTTALRTQEVSAATEQQFASMEEMAYSTNAMNELSERLQGTTNRFRW</sequence>
<organism evidence="11 12">
    <name type="scientific">Cohnella suwonensis</name>
    <dbReference type="NCBI Taxonomy" id="696072"/>
    <lineage>
        <taxon>Bacteria</taxon>
        <taxon>Bacillati</taxon>
        <taxon>Bacillota</taxon>
        <taxon>Bacilli</taxon>
        <taxon>Bacillales</taxon>
        <taxon>Paenibacillaceae</taxon>
        <taxon>Cohnella</taxon>
    </lineage>
</organism>
<accession>A0ABW0M000</accession>
<comment type="caution">
    <text evidence="11">The sequence shown here is derived from an EMBL/GenBank/DDBJ whole genome shotgun (WGS) entry which is preliminary data.</text>
</comment>
<dbReference type="InterPro" id="IPR003660">
    <property type="entry name" value="HAMP_dom"/>
</dbReference>
<keyword evidence="4 6" id="KW-0807">Transducer</keyword>
<dbReference type="Gene3D" id="1.10.287.950">
    <property type="entry name" value="Methyl-accepting chemotaxis protein"/>
    <property type="match status" value="1"/>
</dbReference>
<feature type="domain" description="Methyl-accepting transducer" evidence="9">
    <location>
        <begin position="285"/>
        <end position="521"/>
    </location>
</feature>
<name>A0ABW0M000_9BACL</name>
<gene>
    <name evidence="11" type="ORF">ACFPPD_17530</name>
</gene>
<comment type="subcellular location">
    <subcellularLocation>
        <location evidence="1">Cell membrane</location>
    </subcellularLocation>
</comment>
<dbReference type="PROSITE" id="PS50885">
    <property type="entry name" value="HAMP"/>
    <property type="match status" value="1"/>
</dbReference>
<feature type="chain" id="PRO_5047461226" evidence="8">
    <location>
        <begin position="25"/>
        <end position="571"/>
    </location>
</feature>
<dbReference type="PANTHER" id="PTHR32089">
    <property type="entry name" value="METHYL-ACCEPTING CHEMOTAXIS PROTEIN MCPB"/>
    <property type="match status" value="1"/>
</dbReference>
<reference evidence="12" key="1">
    <citation type="journal article" date="2019" name="Int. J. Syst. Evol. Microbiol.">
        <title>The Global Catalogue of Microorganisms (GCM) 10K type strain sequencing project: providing services to taxonomists for standard genome sequencing and annotation.</title>
        <authorList>
            <consortium name="The Broad Institute Genomics Platform"/>
            <consortium name="The Broad Institute Genome Sequencing Center for Infectious Disease"/>
            <person name="Wu L."/>
            <person name="Ma J."/>
        </authorList>
    </citation>
    <scope>NUCLEOTIDE SEQUENCE [LARGE SCALE GENOMIC DNA]</scope>
    <source>
        <strain evidence="12">CCUG 57113</strain>
    </source>
</reference>
<dbReference type="Proteomes" id="UP001596105">
    <property type="component" value="Unassembled WGS sequence"/>
</dbReference>
<evidence type="ECO:0000313" key="11">
    <source>
        <dbReference type="EMBL" id="MFC5470497.1"/>
    </source>
</evidence>
<evidence type="ECO:0000256" key="5">
    <source>
        <dbReference type="ARBA" id="ARBA00029447"/>
    </source>
</evidence>
<feature type="transmembrane region" description="Helical" evidence="7">
    <location>
        <begin position="190"/>
        <end position="212"/>
    </location>
</feature>
<evidence type="ECO:0000256" key="3">
    <source>
        <dbReference type="ARBA" id="ARBA00023136"/>
    </source>
</evidence>
<evidence type="ECO:0000256" key="1">
    <source>
        <dbReference type="ARBA" id="ARBA00004236"/>
    </source>
</evidence>
<dbReference type="RefSeq" id="WP_209749728.1">
    <property type="nucleotide sequence ID" value="NZ_JBHSMH010000066.1"/>
</dbReference>
<keyword evidence="3 7" id="KW-0472">Membrane</keyword>
<comment type="similarity">
    <text evidence="5">Belongs to the methyl-accepting chemotaxis (MCP) protein family.</text>
</comment>
<keyword evidence="12" id="KW-1185">Reference proteome</keyword>
<dbReference type="Pfam" id="PF00015">
    <property type="entry name" value="MCPsignal"/>
    <property type="match status" value="1"/>
</dbReference>
<evidence type="ECO:0000256" key="8">
    <source>
        <dbReference type="SAM" id="SignalP"/>
    </source>
</evidence>
<evidence type="ECO:0000259" key="9">
    <source>
        <dbReference type="PROSITE" id="PS50111"/>
    </source>
</evidence>
<dbReference type="SMART" id="SM00283">
    <property type="entry name" value="MA"/>
    <property type="match status" value="1"/>
</dbReference>
<dbReference type="SMART" id="SM00304">
    <property type="entry name" value="HAMP"/>
    <property type="match status" value="1"/>
</dbReference>
<evidence type="ECO:0000313" key="12">
    <source>
        <dbReference type="Proteomes" id="UP001596105"/>
    </source>
</evidence>
<dbReference type="SUPFAM" id="SSF58104">
    <property type="entry name" value="Methyl-accepting chemotaxis protein (MCP) signaling domain"/>
    <property type="match status" value="1"/>
</dbReference>
<dbReference type="Gene3D" id="6.10.340.10">
    <property type="match status" value="1"/>
</dbReference>
<keyword evidence="7" id="KW-1133">Transmembrane helix</keyword>
<feature type="domain" description="HAMP" evidence="10">
    <location>
        <begin position="213"/>
        <end position="266"/>
    </location>
</feature>
<dbReference type="PROSITE" id="PS50111">
    <property type="entry name" value="CHEMOTAXIS_TRANSDUC_2"/>
    <property type="match status" value="1"/>
</dbReference>
<evidence type="ECO:0000256" key="7">
    <source>
        <dbReference type="SAM" id="Phobius"/>
    </source>
</evidence>
<feature type="signal peptide" evidence="8">
    <location>
        <begin position="1"/>
        <end position="24"/>
    </location>
</feature>
<evidence type="ECO:0000256" key="6">
    <source>
        <dbReference type="PROSITE-ProRule" id="PRU00284"/>
    </source>
</evidence>
<dbReference type="EMBL" id="JBHSMH010000066">
    <property type="protein sequence ID" value="MFC5470497.1"/>
    <property type="molecule type" value="Genomic_DNA"/>
</dbReference>
<dbReference type="CDD" id="cd06225">
    <property type="entry name" value="HAMP"/>
    <property type="match status" value="1"/>
</dbReference>
<keyword evidence="7" id="KW-0812">Transmembrane</keyword>
<dbReference type="Pfam" id="PF00672">
    <property type="entry name" value="HAMP"/>
    <property type="match status" value="1"/>
</dbReference>
<keyword evidence="2" id="KW-1003">Cell membrane</keyword>
<keyword evidence="8" id="KW-0732">Signal</keyword>